<dbReference type="InterPro" id="IPR012944">
    <property type="entry name" value="SusD_RagB_dom"/>
</dbReference>
<comment type="caution">
    <text evidence="8">The sequence shown here is derived from an EMBL/GenBank/DDBJ whole genome shotgun (WGS) entry which is preliminary data.</text>
</comment>
<keyword evidence="9" id="KW-1185">Reference proteome</keyword>
<evidence type="ECO:0000259" key="6">
    <source>
        <dbReference type="Pfam" id="PF07980"/>
    </source>
</evidence>
<dbReference type="AlphaFoldDB" id="A0A4Q1D2A4"/>
<feature type="domain" description="RagB/SusD" evidence="6">
    <location>
        <begin position="344"/>
        <end position="443"/>
    </location>
</feature>
<comment type="subcellular location">
    <subcellularLocation>
        <location evidence="1">Cell outer membrane</location>
    </subcellularLocation>
</comment>
<evidence type="ECO:0000313" key="9">
    <source>
        <dbReference type="Proteomes" id="UP000290545"/>
    </source>
</evidence>
<dbReference type="InterPro" id="IPR011990">
    <property type="entry name" value="TPR-like_helical_dom_sf"/>
</dbReference>
<feature type="domain" description="SusD-like N-terminal" evidence="7">
    <location>
        <begin position="25"/>
        <end position="208"/>
    </location>
</feature>
<dbReference type="Pfam" id="PF14322">
    <property type="entry name" value="SusD-like_3"/>
    <property type="match status" value="1"/>
</dbReference>
<organism evidence="8 9">
    <name type="scientific">Filimonas effusa</name>
    <dbReference type="NCBI Taxonomy" id="2508721"/>
    <lineage>
        <taxon>Bacteria</taxon>
        <taxon>Pseudomonadati</taxon>
        <taxon>Bacteroidota</taxon>
        <taxon>Chitinophagia</taxon>
        <taxon>Chitinophagales</taxon>
        <taxon>Chitinophagaceae</taxon>
        <taxon>Filimonas</taxon>
    </lineage>
</organism>
<dbReference type="Pfam" id="PF07980">
    <property type="entry name" value="SusD_RagB"/>
    <property type="match status" value="1"/>
</dbReference>
<dbReference type="Gene3D" id="1.25.40.390">
    <property type="match status" value="1"/>
</dbReference>
<evidence type="ECO:0000256" key="5">
    <source>
        <dbReference type="ARBA" id="ARBA00023237"/>
    </source>
</evidence>
<accession>A0A4Q1D2A4</accession>
<comment type="similarity">
    <text evidence="2">Belongs to the SusD family.</text>
</comment>
<evidence type="ECO:0000256" key="2">
    <source>
        <dbReference type="ARBA" id="ARBA00006275"/>
    </source>
</evidence>
<dbReference type="PROSITE" id="PS51257">
    <property type="entry name" value="PROKAR_LIPOPROTEIN"/>
    <property type="match status" value="1"/>
</dbReference>
<gene>
    <name evidence="8" type="ORF">ESB13_21200</name>
</gene>
<name>A0A4Q1D2A4_9BACT</name>
<proteinExistence type="inferred from homology"/>
<keyword evidence="5" id="KW-0998">Cell outer membrane</keyword>
<dbReference type="SUPFAM" id="SSF48452">
    <property type="entry name" value="TPR-like"/>
    <property type="match status" value="1"/>
</dbReference>
<reference evidence="8 9" key="1">
    <citation type="submission" date="2019-01" db="EMBL/GenBank/DDBJ databases">
        <title>Filimonas sp. strain TTM-71.</title>
        <authorList>
            <person name="Chen W.-M."/>
        </authorList>
    </citation>
    <scope>NUCLEOTIDE SEQUENCE [LARGE SCALE GENOMIC DNA]</scope>
    <source>
        <strain evidence="8 9">TTM-71</strain>
    </source>
</reference>
<dbReference type="GO" id="GO:0009279">
    <property type="term" value="C:cell outer membrane"/>
    <property type="evidence" value="ECO:0007669"/>
    <property type="project" value="UniProtKB-SubCell"/>
</dbReference>
<evidence type="ECO:0000313" key="8">
    <source>
        <dbReference type="EMBL" id="RXK81450.1"/>
    </source>
</evidence>
<evidence type="ECO:0000256" key="4">
    <source>
        <dbReference type="ARBA" id="ARBA00023136"/>
    </source>
</evidence>
<protein>
    <submittedName>
        <fullName evidence="8">RagB/SusD family nutrient uptake outer membrane protein</fullName>
    </submittedName>
</protein>
<evidence type="ECO:0000259" key="7">
    <source>
        <dbReference type="Pfam" id="PF14322"/>
    </source>
</evidence>
<dbReference type="InterPro" id="IPR033985">
    <property type="entry name" value="SusD-like_N"/>
</dbReference>
<keyword evidence="3" id="KW-0732">Signal</keyword>
<evidence type="ECO:0000256" key="1">
    <source>
        <dbReference type="ARBA" id="ARBA00004442"/>
    </source>
</evidence>
<dbReference type="EMBL" id="SDHZ01000004">
    <property type="protein sequence ID" value="RXK81450.1"/>
    <property type="molecule type" value="Genomic_DNA"/>
</dbReference>
<dbReference type="OrthoDB" id="1097962at2"/>
<evidence type="ECO:0000256" key="3">
    <source>
        <dbReference type="ARBA" id="ARBA00022729"/>
    </source>
</evidence>
<dbReference type="Proteomes" id="UP000290545">
    <property type="component" value="Unassembled WGS sequence"/>
</dbReference>
<dbReference type="RefSeq" id="WP_129005701.1">
    <property type="nucleotide sequence ID" value="NZ_SDHZ01000004.1"/>
</dbReference>
<sequence length="480" mass="54369">MKTKNNYFIIFLLPVLLVTAVSCNKWLDVRPKDQVKDNEMFASETGFKEALSGIYGTLATETLYGKELSFGMLGVLGMEWEGASLAYEGERTYDYTPTATVSRIDAIWAQLYFAIANTNKLLSAIDEKQQMFAPDNYKVIKGEALALRAFIHFEVLRLFGASFAENPDKIAVPYVTAYSDQVFPQLSVSAFTKKVIDDLVAAEALLKQSDPIITGRTITTIDDDGYLLNRQVHLNYYAVKGLLARVYLYQGTKDKALECATEVINSNKFPWVKQDNIVVSTLADLSFSTEHLFALNVSNLTAITQSYLIPGQAATNLFSYSRDLLFTAYFDNRSDDYRWLYQYAESASSYYLLKYNQLTTAAWPESYKNKICLLRLSEMYFIAAECQAATNMTAAAEKINTIRQRRGVPAVTIDANNFSAVEAAEFRREFLGEGQLFYYYKRMNRASIPRGSDFNLVQLKAYKLPMPRAEYENASRVDNR</sequence>
<keyword evidence="4" id="KW-0472">Membrane</keyword>